<feature type="transmembrane region" description="Helical" evidence="8">
    <location>
        <begin position="268"/>
        <end position="291"/>
    </location>
</feature>
<keyword evidence="5 8" id="KW-0812">Transmembrane</keyword>
<dbReference type="PANTHER" id="PTHR33908:SF11">
    <property type="entry name" value="MEMBRANE PROTEIN"/>
    <property type="match status" value="1"/>
</dbReference>
<keyword evidence="3 9" id="KW-0328">Glycosyltransferase</keyword>
<evidence type="ECO:0000256" key="5">
    <source>
        <dbReference type="ARBA" id="ARBA00022692"/>
    </source>
</evidence>
<dbReference type="GO" id="GO:0008610">
    <property type="term" value="P:lipid biosynthetic process"/>
    <property type="evidence" value="ECO:0007669"/>
    <property type="project" value="UniProtKB-ARBA"/>
</dbReference>
<reference evidence="9" key="1">
    <citation type="submission" date="2016-10" db="EMBL/GenBank/DDBJ databases">
        <title>Sequence of Gallionella enrichment culture.</title>
        <authorList>
            <person name="Poehlein A."/>
            <person name="Muehling M."/>
            <person name="Daniel R."/>
        </authorList>
    </citation>
    <scope>NUCLEOTIDE SEQUENCE</scope>
</reference>
<feature type="transmembrane region" description="Helical" evidence="8">
    <location>
        <begin position="188"/>
        <end position="214"/>
    </location>
</feature>
<gene>
    <name evidence="9" type="primary">arnT_24</name>
    <name evidence="9" type="ORF">GALL_381090</name>
</gene>
<evidence type="ECO:0000313" key="9">
    <source>
        <dbReference type="EMBL" id="OIQ80139.1"/>
    </source>
</evidence>
<dbReference type="GO" id="GO:0103015">
    <property type="term" value="F:4-amino-4-deoxy-L-arabinose transferase activity"/>
    <property type="evidence" value="ECO:0007669"/>
    <property type="project" value="UniProtKB-EC"/>
</dbReference>
<evidence type="ECO:0000256" key="6">
    <source>
        <dbReference type="ARBA" id="ARBA00022989"/>
    </source>
</evidence>
<keyword evidence="7 8" id="KW-0472">Membrane</keyword>
<comment type="caution">
    <text evidence="9">The sequence shown here is derived from an EMBL/GenBank/DDBJ whole genome shotgun (WGS) entry which is preliminary data.</text>
</comment>
<feature type="transmembrane region" description="Helical" evidence="8">
    <location>
        <begin position="26"/>
        <end position="43"/>
    </location>
</feature>
<organism evidence="9">
    <name type="scientific">mine drainage metagenome</name>
    <dbReference type="NCBI Taxonomy" id="410659"/>
    <lineage>
        <taxon>unclassified sequences</taxon>
        <taxon>metagenomes</taxon>
        <taxon>ecological metagenomes</taxon>
    </lineage>
</organism>
<dbReference type="EMBL" id="MLJW01001103">
    <property type="protein sequence ID" value="OIQ80139.1"/>
    <property type="molecule type" value="Genomic_DNA"/>
</dbReference>
<dbReference type="AlphaFoldDB" id="A0A1J5QRL7"/>
<feature type="transmembrane region" description="Helical" evidence="8">
    <location>
        <begin position="145"/>
        <end position="168"/>
    </location>
</feature>
<dbReference type="EC" id="2.4.2.43" evidence="9"/>
<feature type="transmembrane region" description="Helical" evidence="8">
    <location>
        <begin position="303"/>
        <end position="321"/>
    </location>
</feature>
<dbReference type="PANTHER" id="PTHR33908">
    <property type="entry name" value="MANNOSYLTRANSFERASE YKCB-RELATED"/>
    <property type="match status" value="1"/>
</dbReference>
<evidence type="ECO:0000256" key="3">
    <source>
        <dbReference type="ARBA" id="ARBA00022676"/>
    </source>
</evidence>
<evidence type="ECO:0000256" key="4">
    <source>
        <dbReference type="ARBA" id="ARBA00022679"/>
    </source>
</evidence>
<feature type="transmembrane region" description="Helical" evidence="8">
    <location>
        <begin position="356"/>
        <end position="378"/>
    </location>
</feature>
<keyword evidence="4 9" id="KW-0808">Transferase</keyword>
<evidence type="ECO:0000256" key="1">
    <source>
        <dbReference type="ARBA" id="ARBA00004651"/>
    </source>
</evidence>
<dbReference type="GO" id="GO:0005886">
    <property type="term" value="C:plasma membrane"/>
    <property type="evidence" value="ECO:0007669"/>
    <property type="project" value="UniProtKB-SubCell"/>
</dbReference>
<comment type="subcellular location">
    <subcellularLocation>
        <location evidence="1">Cell membrane</location>
        <topology evidence="1">Multi-pass membrane protein</topology>
    </subcellularLocation>
</comment>
<evidence type="ECO:0000256" key="2">
    <source>
        <dbReference type="ARBA" id="ARBA00022475"/>
    </source>
</evidence>
<feature type="transmembrane region" description="Helical" evidence="8">
    <location>
        <begin position="431"/>
        <end position="450"/>
    </location>
</feature>
<feature type="transmembrane region" description="Helical" evidence="8">
    <location>
        <begin position="398"/>
        <end position="419"/>
    </location>
</feature>
<feature type="transmembrane region" description="Helical" evidence="8">
    <location>
        <begin position="226"/>
        <end position="248"/>
    </location>
</feature>
<proteinExistence type="predicted"/>
<feature type="transmembrane region" description="Helical" evidence="8">
    <location>
        <begin position="107"/>
        <end position="124"/>
    </location>
</feature>
<name>A0A1J5QRL7_9ZZZZ</name>
<evidence type="ECO:0000256" key="7">
    <source>
        <dbReference type="ARBA" id="ARBA00023136"/>
    </source>
</evidence>
<evidence type="ECO:0000256" key="8">
    <source>
        <dbReference type="SAM" id="Phobius"/>
    </source>
</evidence>
<keyword evidence="2" id="KW-1003">Cell membrane</keyword>
<dbReference type="InterPro" id="IPR050297">
    <property type="entry name" value="LipidA_mod_glycosyltrf_83"/>
</dbReference>
<feature type="transmembrane region" description="Helical" evidence="8">
    <location>
        <begin position="327"/>
        <end position="344"/>
    </location>
</feature>
<accession>A0A1J5QRL7</accession>
<keyword evidence="6 8" id="KW-1133">Transmembrane helix</keyword>
<sequence length="550" mass="61280">MPFEVQHDWQASLATPRPLVGERAKTRLLLLLCFLWISLGLIGHDPWKPDEAQSISIVAHLMHGGDWAIPVMAGTATLRHPPLYYLSAAASATLLSPWMAMHNAARLSSGLWMALTLLMVGMAGREMWGKGSGRQTTFVFLGSLGLLYSAHLLIPAVAGLTGYAMAFYGLALSPRRPWRAGGLLGTGIGIAFLATGLLAAGIIALSAILLPLLFRSWRRRSTLASLSAALLFAAPWLGIWLFTLWQHAPHLLLAWLSSGAQGLDKSNLLYFLKALTWSAWPALPLAIWALWHYRRHLLHRPQFQLALTFFMVSLLLLGLGAESRDTQTLPLLLPLAILGGAAIDPLRRSMASALDWFSIMLFGSMGFLIWLGWFAMMMDFPQKLASRMHKLSPASVPDFSWAATITAITLTLIWGLVVFKAKRSNRAFVTDWAVGITMVWGLLMTLWLPWLNAAKSYHDMIADLQKSLPASYACVTSRDVGESQRALLDYYAAVRLQRFETTQHMDCDLYLIQDERGRTKIEPGPSWQLIWQGKRAADRRESFRLYQHLP</sequence>
<protein>
    <submittedName>
        <fullName evidence="9">Undecaprenyl phosphate-alpha-4-amino-4-deoxy-L-arabinose arabinosyl transferase</fullName>
        <ecNumber evidence="9">2.4.2.43</ecNumber>
    </submittedName>
</protein>